<dbReference type="GO" id="GO:0007165">
    <property type="term" value="P:signal transduction"/>
    <property type="evidence" value="ECO:0007669"/>
    <property type="project" value="UniProtKB-KW"/>
</dbReference>
<keyword evidence="1 3" id="KW-0807">Transducer</keyword>
<dbReference type="GO" id="GO:0004888">
    <property type="term" value="F:transmembrane signaling receptor activity"/>
    <property type="evidence" value="ECO:0007669"/>
    <property type="project" value="InterPro"/>
</dbReference>
<accession>A0A927CV90</accession>
<dbReference type="EMBL" id="JACXSI010000009">
    <property type="protein sequence ID" value="MBD3107711.1"/>
    <property type="molecule type" value="Genomic_DNA"/>
</dbReference>
<dbReference type="InterPro" id="IPR004090">
    <property type="entry name" value="Chemotax_Me-accpt_rcpt"/>
</dbReference>
<protein>
    <submittedName>
        <fullName evidence="5">Chemotaxis protein</fullName>
    </submittedName>
</protein>
<name>A0A927CV90_9BACI</name>
<dbReference type="PANTHER" id="PTHR32089">
    <property type="entry name" value="METHYL-ACCEPTING CHEMOTAXIS PROTEIN MCPB"/>
    <property type="match status" value="1"/>
</dbReference>
<dbReference type="Gene3D" id="1.10.287.950">
    <property type="entry name" value="Methyl-accepting chemotaxis protein"/>
    <property type="match status" value="1"/>
</dbReference>
<dbReference type="PROSITE" id="PS50111">
    <property type="entry name" value="CHEMOTAXIS_TRANSDUC_2"/>
    <property type="match status" value="1"/>
</dbReference>
<evidence type="ECO:0000256" key="3">
    <source>
        <dbReference type="PROSITE-ProRule" id="PRU00284"/>
    </source>
</evidence>
<dbReference type="PANTHER" id="PTHR32089:SF112">
    <property type="entry name" value="LYSOZYME-LIKE PROTEIN-RELATED"/>
    <property type="match status" value="1"/>
</dbReference>
<comment type="similarity">
    <text evidence="2">Belongs to the methyl-accepting chemotaxis (MCP) protein family.</text>
</comment>
<feature type="domain" description="Methyl-accepting transducer" evidence="4">
    <location>
        <begin position="119"/>
        <end position="278"/>
    </location>
</feature>
<proteinExistence type="inferred from homology"/>
<dbReference type="GO" id="GO:0016020">
    <property type="term" value="C:membrane"/>
    <property type="evidence" value="ECO:0007669"/>
    <property type="project" value="InterPro"/>
</dbReference>
<dbReference type="SUPFAM" id="SSF103190">
    <property type="entry name" value="Sensory domain-like"/>
    <property type="match status" value="1"/>
</dbReference>
<organism evidence="5 6">
    <name type="scientific">Peribacillus faecalis</name>
    <dbReference type="NCBI Taxonomy" id="2772559"/>
    <lineage>
        <taxon>Bacteria</taxon>
        <taxon>Bacillati</taxon>
        <taxon>Bacillota</taxon>
        <taxon>Bacilli</taxon>
        <taxon>Bacillales</taxon>
        <taxon>Bacillaceae</taxon>
        <taxon>Peribacillus</taxon>
    </lineage>
</organism>
<reference evidence="5" key="1">
    <citation type="submission" date="2020-09" db="EMBL/GenBank/DDBJ databases">
        <title>Bacillus faecalis sp. nov., a moderately halophilic bacterium isolated from cow faeces.</title>
        <authorList>
            <person name="Jiang L."/>
            <person name="Lee J."/>
        </authorList>
    </citation>
    <scope>NUCLEOTIDE SEQUENCE</scope>
    <source>
        <strain evidence="5">AGMB 02131</strain>
    </source>
</reference>
<evidence type="ECO:0000313" key="5">
    <source>
        <dbReference type="EMBL" id="MBD3107711.1"/>
    </source>
</evidence>
<dbReference type="InterPro" id="IPR004089">
    <property type="entry name" value="MCPsignal_dom"/>
</dbReference>
<dbReference type="GO" id="GO:0006935">
    <property type="term" value="P:chemotaxis"/>
    <property type="evidence" value="ECO:0007669"/>
    <property type="project" value="InterPro"/>
</dbReference>
<comment type="caution">
    <text evidence="5">The sequence shown here is derived from an EMBL/GenBank/DDBJ whole genome shotgun (WGS) entry which is preliminary data.</text>
</comment>
<dbReference type="RefSeq" id="WP_190997257.1">
    <property type="nucleotide sequence ID" value="NZ_JACXSI010000009.1"/>
</dbReference>
<evidence type="ECO:0000256" key="2">
    <source>
        <dbReference type="ARBA" id="ARBA00029447"/>
    </source>
</evidence>
<keyword evidence="6" id="KW-1185">Reference proteome</keyword>
<evidence type="ECO:0000259" key="4">
    <source>
        <dbReference type="PROSITE" id="PS50111"/>
    </source>
</evidence>
<evidence type="ECO:0000313" key="6">
    <source>
        <dbReference type="Proteomes" id="UP000602076"/>
    </source>
</evidence>
<dbReference type="PRINTS" id="PR00260">
    <property type="entry name" value="CHEMTRNSDUCR"/>
</dbReference>
<sequence>MSQTHSNVSLLDAFVKIAPSLHKLMQDDISISVYDTEKLLIYVPAKTFNLNLTPGEPLVDGDILSTAIKSNKEMAATVPKEIFGVPFASKVIPIHDETGKVIGGVGVATSIEKKNNLHEVSESLSAIVQETAASLEDITVSASNLAERIIDVSNHLKEVGNGTNQIGQISKVVKGISDQSNLLGLNAAIEAARAGDAGRGFSVVADEIRKLATNSKENVTQIDEITKGIQEAINNLNNAFEGITDFADLQVNSIQQITEIVQDIGKNAQKLSAMAENK</sequence>
<dbReference type="InterPro" id="IPR029151">
    <property type="entry name" value="Sensor-like_sf"/>
</dbReference>
<dbReference type="Pfam" id="PF00015">
    <property type="entry name" value="MCPsignal"/>
    <property type="match status" value="1"/>
</dbReference>
<dbReference type="SMART" id="SM00283">
    <property type="entry name" value="MA"/>
    <property type="match status" value="1"/>
</dbReference>
<gene>
    <name evidence="5" type="ORF">IEO70_04965</name>
</gene>
<evidence type="ECO:0000256" key="1">
    <source>
        <dbReference type="ARBA" id="ARBA00023224"/>
    </source>
</evidence>
<dbReference type="AlphaFoldDB" id="A0A927CV90"/>
<dbReference type="Proteomes" id="UP000602076">
    <property type="component" value="Unassembled WGS sequence"/>
</dbReference>
<dbReference type="SUPFAM" id="SSF58104">
    <property type="entry name" value="Methyl-accepting chemotaxis protein (MCP) signaling domain"/>
    <property type="match status" value="1"/>
</dbReference>